<accession>A0A7C8K731</accession>
<dbReference type="Proteomes" id="UP000297595">
    <property type="component" value="Unassembled WGS sequence"/>
</dbReference>
<evidence type="ECO:0000313" key="2">
    <source>
        <dbReference type="Proteomes" id="UP000297595"/>
    </source>
</evidence>
<sequence>MYVRRNMQGRDTPEISMGVCTPQTFMKRKKILNRSIPTYSKYTAGEISISMSCYTRLRKTGRSRNRPKGIACFSSCQHRKLENKMFESVLGHESSMDNHMRMLGHCQDSRYPRDLASGVEHCMSSMSPVFSFHPQLATNQLLAS</sequence>
<comment type="caution">
    <text evidence="1">The sequence shown here is derived from an EMBL/GenBank/DDBJ whole genome shotgun (WGS) entry which is preliminary data.</text>
</comment>
<protein>
    <submittedName>
        <fullName evidence="1">Uncharacterized protein</fullName>
    </submittedName>
</protein>
<evidence type="ECO:0000313" key="1">
    <source>
        <dbReference type="EMBL" id="TGJ64261.1"/>
    </source>
</evidence>
<dbReference type="EMBL" id="SOZJ01000007">
    <property type="protein sequence ID" value="TGJ64261.1"/>
    <property type="molecule type" value="Genomic_DNA"/>
</dbReference>
<gene>
    <name evidence="1" type="ORF">EYR41_010324</name>
</gene>
<name>A0A7C8K731_ORBOL</name>
<reference evidence="1 2" key="1">
    <citation type="submission" date="2019-03" db="EMBL/GenBank/DDBJ databases">
        <title>Nematode-trapping fungi genome.</title>
        <authorList>
            <person name="Vidal-Diez De Ulzurrun G."/>
        </authorList>
    </citation>
    <scope>NUCLEOTIDE SEQUENCE [LARGE SCALE GENOMIC DNA]</scope>
    <source>
        <strain evidence="1 2">TWF154</strain>
    </source>
</reference>
<organism evidence="1 2">
    <name type="scientific">Orbilia oligospora</name>
    <name type="common">Nematode-trapping fungus</name>
    <name type="synonym">Arthrobotrys oligospora</name>
    <dbReference type="NCBI Taxonomy" id="2813651"/>
    <lineage>
        <taxon>Eukaryota</taxon>
        <taxon>Fungi</taxon>
        <taxon>Dikarya</taxon>
        <taxon>Ascomycota</taxon>
        <taxon>Pezizomycotina</taxon>
        <taxon>Orbiliomycetes</taxon>
        <taxon>Orbiliales</taxon>
        <taxon>Orbiliaceae</taxon>
        <taxon>Orbilia</taxon>
    </lineage>
</organism>
<dbReference type="AlphaFoldDB" id="A0A7C8K731"/>
<proteinExistence type="predicted"/>